<proteinExistence type="predicted"/>
<dbReference type="GO" id="GO:0016075">
    <property type="term" value="P:rRNA catabolic process"/>
    <property type="evidence" value="ECO:0007669"/>
    <property type="project" value="TreeGrafter"/>
</dbReference>
<sequence length="105" mass="11704">MRQGEIWWAELTPPAGRRPVLLLSRNEAYTVRELVTVAPVTTRMRHIPSEVPLGPEDGLPRSCVVNLDTITTIAQRSLQERLVPLSPEKLKAVEAALHFALGLEE</sequence>
<dbReference type="GO" id="GO:0004521">
    <property type="term" value="F:RNA endonuclease activity"/>
    <property type="evidence" value="ECO:0007669"/>
    <property type="project" value="TreeGrafter"/>
</dbReference>
<dbReference type="PANTHER" id="PTHR33988:SF2">
    <property type="entry name" value="ENDORIBONUCLEASE MAZF"/>
    <property type="match status" value="1"/>
</dbReference>
<dbReference type="SUPFAM" id="SSF50118">
    <property type="entry name" value="Cell growth inhibitor/plasmid maintenance toxic component"/>
    <property type="match status" value="1"/>
</dbReference>
<dbReference type="Gene3D" id="2.30.30.110">
    <property type="match status" value="1"/>
</dbReference>
<protein>
    <recommendedName>
        <fullName evidence="2">Type II toxin-antitoxin system PemK/MazF family toxin</fullName>
    </recommendedName>
</protein>
<accession>X1KBB0</accession>
<dbReference type="InterPro" id="IPR003477">
    <property type="entry name" value="PemK-like"/>
</dbReference>
<evidence type="ECO:0008006" key="2">
    <source>
        <dbReference type="Google" id="ProtNLM"/>
    </source>
</evidence>
<dbReference type="AlphaFoldDB" id="X1KBB0"/>
<dbReference type="InterPro" id="IPR011067">
    <property type="entry name" value="Plasmid_toxin/cell-grow_inhib"/>
</dbReference>
<reference evidence="1" key="1">
    <citation type="journal article" date="2014" name="Front. Microbiol.">
        <title>High frequency of phylogenetically diverse reductive dehalogenase-homologous genes in deep subseafloor sedimentary metagenomes.</title>
        <authorList>
            <person name="Kawai M."/>
            <person name="Futagami T."/>
            <person name="Toyoda A."/>
            <person name="Takaki Y."/>
            <person name="Nishi S."/>
            <person name="Hori S."/>
            <person name="Arai W."/>
            <person name="Tsubouchi T."/>
            <person name="Morono Y."/>
            <person name="Uchiyama I."/>
            <person name="Ito T."/>
            <person name="Fujiyama A."/>
            <person name="Inagaki F."/>
            <person name="Takami H."/>
        </authorList>
    </citation>
    <scope>NUCLEOTIDE SEQUENCE</scope>
    <source>
        <strain evidence="1">Expedition CK06-06</strain>
    </source>
</reference>
<comment type="caution">
    <text evidence="1">The sequence shown here is derived from an EMBL/GenBank/DDBJ whole genome shotgun (WGS) entry which is preliminary data.</text>
</comment>
<dbReference type="GO" id="GO:0006402">
    <property type="term" value="P:mRNA catabolic process"/>
    <property type="evidence" value="ECO:0007669"/>
    <property type="project" value="TreeGrafter"/>
</dbReference>
<dbReference type="PANTHER" id="PTHR33988">
    <property type="entry name" value="ENDORIBONUCLEASE MAZF-RELATED"/>
    <property type="match status" value="1"/>
</dbReference>
<dbReference type="Pfam" id="PF02452">
    <property type="entry name" value="PemK_toxin"/>
    <property type="match status" value="1"/>
</dbReference>
<gene>
    <name evidence="1" type="ORF">S06H3_14640</name>
</gene>
<dbReference type="EMBL" id="BARV01007166">
    <property type="protein sequence ID" value="GAI04317.1"/>
    <property type="molecule type" value="Genomic_DNA"/>
</dbReference>
<evidence type="ECO:0000313" key="1">
    <source>
        <dbReference type="EMBL" id="GAI04317.1"/>
    </source>
</evidence>
<organism evidence="1">
    <name type="scientific">marine sediment metagenome</name>
    <dbReference type="NCBI Taxonomy" id="412755"/>
    <lineage>
        <taxon>unclassified sequences</taxon>
        <taxon>metagenomes</taxon>
        <taxon>ecological metagenomes</taxon>
    </lineage>
</organism>
<dbReference type="GO" id="GO:0003677">
    <property type="term" value="F:DNA binding"/>
    <property type="evidence" value="ECO:0007669"/>
    <property type="project" value="InterPro"/>
</dbReference>
<name>X1KBB0_9ZZZZ</name>